<organism evidence="2 3">
    <name type="scientific">Amycolatopsis vastitatis</name>
    <dbReference type="NCBI Taxonomy" id="1905142"/>
    <lineage>
        <taxon>Bacteria</taxon>
        <taxon>Bacillati</taxon>
        <taxon>Actinomycetota</taxon>
        <taxon>Actinomycetes</taxon>
        <taxon>Pseudonocardiales</taxon>
        <taxon>Pseudonocardiaceae</taxon>
        <taxon>Amycolatopsis</taxon>
    </lineage>
</organism>
<reference evidence="3" key="1">
    <citation type="submission" date="2017-07" db="EMBL/GenBank/DDBJ databases">
        <title>Comparative genome mining reveals phylogenetic distribution patterns of secondary metabolites in Amycolatopsis.</title>
        <authorList>
            <person name="Adamek M."/>
            <person name="Alanjary M."/>
            <person name="Sales-Ortells H."/>
            <person name="Goodfellow M."/>
            <person name="Bull A.T."/>
            <person name="Kalinowski J."/>
            <person name="Ziemert N."/>
        </authorList>
    </citation>
    <scope>NUCLEOTIDE SEQUENCE [LARGE SCALE GENOMIC DNA]</scope>
    <source>
        <strain evidence="3">H5</strain>
    </source>
</reference>
<protein>
    <submittedName>
        <fullName evidence="2">Uncharacterized protein</fullName>
    </submittedName>
</protein>
<feature type="transmembrane region" description="Helical" evidence="1">
    <location>
        <begin position="20"/>
        <end position="38"/>
    </location>
</feature>
<keyword evidence="1" id="KW-1133">Transmembrane helix</keyword>
<proteinExistence type="predicted"/>
<evidence type="ECO:0000313" key="2">
    <source>
        <dbReference type="EMBL" id="OXM61953.1"/>
    </source>
</evidence>
<name>A0A229SSU0_9PSEU</name>
<accession>A0A229SSU0</accession>
<dbReference type="AlphaFoldDB" id="A0A229SSU0"/>
<comment type="caution">
    <text evidence="2">The sequence shown here is derived from an EMBL/GenBank/DDBJ whole genome shotgun (WGS) entry which is preliminary data.</text>
</comment>
<feature type="transmembrane region" description="Helical" evidence="1">
    <location>
        <begin position="44"/>
        <end position="61"/>
    </location>
</feature>
<keyword evidence="3" id="KW-1185">Reference proteome</keyword>
<gene>
    <name evidence="2" type="ORF">CF165_37035</name>
</gene>
<keyword evidence="1" id="KW-0812">Transmembrane</keyword>
<keyword evidence="1" id="KW-0472">Membrane</keyword>
<sequence length="65" mass="6810">MPMAQPAKVRTTTAAHASQLLLRSVATLITTPNAVAMAAPRADASQFLPVIVVIAILYLVASRLP</sequence>
<evidence type="ECO:0000313" key="3">
    <source>
        <dbReference type="Proteomes" id="UP000215199"/>
    </source>
</evidence>
<dbReference type="EMBL" id="NMUL01000043">
    <property type="protein sequence ID" value="OXM61953.1"/>
    <property type="molecule type" value="Genomic_DNA"/>
</dbReference>
<dbReference type="Proteomes" id="UP000215199">
    <property type="component" value="Unassembled WGS sequence"/>
</dbReference>
<evidence type="ECO:0000256" key="1">
    <source>
        <dbReference type="SAM" id="Phobius"/>
    </source>
</evidence>